<reference evidence="2" key="1">
    <citation type="submission" date="2023-03" db="EMBL/GenBank/DDBJ databases">
        <title>Massive genome expansion in bonnet fungi (Mycena s.s.) driven by repeated elements and novel gene families across ecological guilds.</title>
        <authorList>
            <consortium name="Lawrence Berkeley National Laboratory"/>
            <person name="Harder C.B."/>
            <person name="Miyauchi S."/>
            <person name="Viragh M."/>
            <person name="Kuo A."/>
            <person name="Thoen E."/>
            <person name="Andreopoulos B."/>
            <person name="Lu D."/>
            <person name="Skrede I."/>
            <person name="Drula E."/>
            <person name="Henrissat B."/>
            <person name="Morin E."/>
            <person name="Kohler A."/>
            <person name="Barry K."/>
            <person name="LaButti K."/>
            <person name="Morin E."/>
            <person name="Salamov A."/>
            <person name="Lipzen A."/>
            <person name="Mereny Z."/>
            <person name="Hegedus B."/>
            <person name="Baldrian P."/>
            <person name="Stursova M."/>
            <person name="Weitz H."/>
            <person name="Taylor A."/>
            <person name="Grigoriev I.V."/>
            <person name="Nagy L.G."/>
            <person name="Martin F."/>
            <person name="Kauserud H."/>
        </authorList>
    </citation>
    <scope>NUCLEOTIDE SEQUENCE</scope>
    <source>
        <strain evidence="2">CBHHK182m</strain>
    </source>
</reference>
<feature type="region of interest" description="Disordered" evidence="1">
    <location>
        <begin position="186"/>
        <end position="215"/>
    </location>
</feature>
<dbReference type="AlphaFoldDB" id="A0AAD7JAB1"/>
<gene>
    <name evidence="2" type="ORF">B0H16DRAFT_1884894</name>
</gene>
<organism evidence="2 3">
    <name type="scientific">Mycena metata</name>
    <dbReference type="NCBI Taxonomy" id="1033252"/>
    <lineage>
        <taxon>Eukaryota</taxon>
        <taxon>Fungi</taxon>
        <taxon>Dikarya</taxon>
        <taxon>Basidiomycota</taxon>
        <taxon>Agaricomycotina</taxon>
        <taxon>Agaricomycetes</taxon>
        <taxon>Agaricomycetidae</taxon>
        <taxon>Agaricales</taxon>
        <taxon>Marasmiineae</taxon>
        <taxon>Mycenaceae</taxon>
        <taxon>Mycena</taxon>
    </lineage>
</organism>
<feature type="region of interest" description="Disordered" evidence="1">
    <location>
        <begin position="72"/>
        <end position="173"/>
    </location>
</feature>
<feature type="compositionally biased region" description="Basic residues" evidence="1">
    <location>
        <begin position="133"/>
        <end position="144"/>
    </location>
</feature>
<feature type="compositionally biased region" description="Polar residues" evidence="1">
    <location>
        <begin position="195"/>
        <end position="208"/>
    </location>
</feature>
<feature type="region of interest" description="Disordered" evidence="1">
    <location>
        <begin position="1"/>
        <end position="50"/>
    </location>
</feature>
<name>A0AAD7JAB1_9AGAR</name>
<feature type="region of interest" description="Disordered" evidence="1">
    <location>
        <begin position="317"/>
        <end position="367"/>
    </location>
</feature>
<dbReference type="EMBL" id="JARKIB010000039">
    <property type="protein sequence ID" value="KAJ7759526.1"/>
    <property type="molecule type" value="Genomic_DNA"/>
</dbReference>
<feature type="compositionally biased region" description="Low complexity" evidence="1">
    <location>
        <begin position="85"/>
        <end position="99"/>
    </location>
</feature>
<comment type="caution">
    <text evidence="2">The sequence shown here is derived from an EMBL/GenBank/DDBJ whole genome shotgun (WGS) entry which is preliminary data.</text>
</comment>
<sequence length="528" mass="57513">MYDPTHDLPDPISLLERKTKRCTTRGTASTTPVPARRSTAHKPTVRNEEDGRCVWDTSTSSLLVLPAALHATGPRLAPPTPPPCSSFSRRSPRARPSSTVRRRPAQRSTTCSGAPAPPPRPLPRFDANVPARLGHRRPHLHHASTRLDSRLRPPGSAKPRLAPKAADASGPQLPMRARARARIDPRSYAPKSHPTHCTQHAGSLAQSNHSKRPPDARKIRAGAYSATPEAPSTTPAFPPFSILPSAKRTARIRTRTRSRFDFDTAARHAARCTLARPPRHSTAAACPTWITAPCTSRPNPPSARIRRIGLRRRAPSLSNHLAPSPPPQPLTKHFTHPPHEEGALRCTARRRKSNADADERERAPTPTRSHFHLLRTPSLLHLLSRMARECADPARCLYPILGLALALDLLFLPPSVSVSGSLAQGSSTSLKSVQIKPSIAHHTDPNLTGAISNPLCKSTKQLPPLHRTTLSAHAQALSPRANEYRNPDNTFLVLLHLDLFPATPHPTPVPYRHALAAPSICANANSQT</sequence>
<evidence type="ECO:0000313" key="3">
    <source>
        <dbReference type="Proteomes" id="UP001215598"/>
    </source>
</evidence>
<feature type="compositionally biased region" description="Basic and acidic residues" evidence="1">
    <location>
        <begin position="353"/>
        <end position="363"/>
    </location>
</feature>
<keyword evidence="3" id="KW-1185">Reference proteome</keyword>
<accession>A0AAD7JAB1</accession>
<dbReference type="Proteomes" id="UP001215598">
    <property type="component" value="Unassembled WGS sequence"/>
</dbReference>
<proteinExistence type="predicted"/>
<protein>
    <submittedName>
        <fullName evidence="2">Uncharacterized protein</fullName>
    </submittedName>
</protein>
<evidence type="ECO:0000313" key="2">
    <source>
        <dbReference type="EMBL" id="KAJ7759526.1"/>
    </source>
</evidence>
<evidence type="ECO:0000256" key="1">
    <source>
        <dbReference type="SAM" id="MobiDB-lite"/>
    </source>
</evidence>